<keyword evidence="3" id="KW-1185">Reference proteome</keyword>
<dbReference type="Proteomes" id="UP000240461">
    <property type="component" value="Segment"/>
</dbReference>
<evidence type="ECO:0000313" key="3">
    <source>
        <dbReference type="Proteomes" id="UP000240461"/>
    </source>
</evidence>
<feature type="coiled-coil region" evidence="1">
    <location>
        <begin position="3"/>
        <end position="37"/>
    </location>
</feature>
<evidence type="ECO:0000313" key="2">
    <source>
        <dbReference type="EMBL" id="AKI80482.1"/>
    </source>
</evidence>
<dbReference type="EMBL" id="KM982402">
    <property type="protein sequence ID" value="AKI80482.1"/>
    <property type="molecule type" value="Genomic_DNA"/>
</dbReference>
<name>A0A0G2Y9E5_9VIRU</name>
<sequence length="81" mass="9479">MSVEKLIEDLRTEIKNLDDTKNRLTTLKKTLEQHSNNPLVNESDKNIVDDKLNEIKTLFKQCKSKQESLNNSIDELTEYIE</sequence>
<proteinExistence type="predicted"/>
<protein>
    <submittedName>
        <fullName evidence="2">Uncharacterized protein</fullName>
    </submittedName>
</protein>
<organism evidence="2 3">
    <name type="scientific">Acanthamoeba polyphaga mimivirus Kroon</name>
    <dbReference type="NCBI Taxonomy" id="3069720"/>
    <lineage>
        <taxon>Viruses</taxon>
        <taxon>Varidnaviria</taxon>
        <taxon>Bamfordvirae</taxon>
        <taxon>Nucleocytoviricota</taxon>
        <taxon>Megaviricetes</taxon>
        <taxon>Imitervirales</taxon>
        <taxon>Mimiviridae</taxon>
        <taxon>Megamimivirinae</taxon>
        <taxon>Mimivirus</taxon>
        <taxon>Mimivirus lagoaense</taxon>
    </lineage>
</organism>
<reference evidence="2 3" key="1">
    <citation type="submission" date="2014-10" db="EMBL/GenBank/DDBJ databases">
        <title>Pan-genome analysis of Brazilian lineage A amoebal mimiviruses.</title>
        <authorList>
            <person name="Assis F.L."/>
            <person name="Abrahao J.S."/>
            <person name="Kroon E.G."/>
            <person name="Dornas F.P."/>
            <person name="Andrade K.R."/>
            <person name="Borato P.V.M."/>
            <person name="Pilotto M.R."/>
            <person name="Benamar S."/>
            <person name="LaScola B."/>
            <person name="Colson P."/>
        </authorList>
    </citation>
    <scope>NUCLEOTIDE SEQUENCE [LARGE SCALE GENOMIC DNA]</scope>
    <source>
        <strain evidence="2 3">Kroon</strain>
    </source>
</reference>
<keyword evidence="1" id="KW-0175">Coiled coil</keyword>
<dbReference type="KEGG" id="vg:80514280"/>
<evidence type="ECO:0000256" key="1">
    <source>
        <dbReference type="SAM" id="Coils"/>
    </source>
</evidence>
<accession>A0A0G2Y9E5</accession>